<dbReference type="SUPFAM" id="SSF52540">
    <property type="entry name" value="P-loop containing nucleoside triphosphate hydrolases"/>
    <property type="match status" value="1"/>
</dbReference>
<reference evidence="10" key="1">
    <citation type="submission" date="2021-01" db="EMBL/GenBank/DDBJ databases">
        <authorList>
            <person name="Corre E."/>
            <person name="Pelletier E."/>
            <person name="Niang G."/>
            <person name="Scheremetjew M."/>
            <person name="Finn R."/>
            <person name="Kale V."/>
            <person name="Holt S."/>
            <person name="Cochrane G."/>
            <person name="Meng A."/>
            <person name="Brown T."/>
            <person name="Cohen L."/>
        </authorList>
    </citation>
    <scope>NUCLEOTIDE SEQUENCE</scope>
    <source>
        <strain evidence="10">CCMP1381</strain>
    </source>
</reference>
<dbReference type="InterPro" id="IPR027417">
    <property type="entry name" value="P-loop_NTPase"/>
</dbReference>
<dbReference type="InterPro" id="IPR029044">
    <property type="entry name" value="Nucleotide-diphossugar_trans"/>
</dbReference>
<feature type="transmembrane region" description="Helical" evidence="7">
    <location>
        <begin position="378"/>
        <end position="400"/>
    </location>
</feature>
<evidence type="ECO:0000313" key="10">
    <source>
        <dbReference type="EMBL" id="CAD9413829.1"/>
    </source>
</evidence>
<dbReference type="PANTHER" id="PTHR43867">
    <property type="entry name" value="CELLULOSE SYNTHASE CATALYTIC SUBUNIT A [UDP-FORMING]"/>
    <property type="match status" value="1"/>
</dbReference>
<feature type="transmembrane region" description="Helical" evidence="7">
    <location>
        <begin position="348"/>
        <end position="366"/>
    </location>
</feature>
<gene>
    <name evidence="10" type="ORF">DSPE1174_LOCUS11784</name>
</gene>
<dbReference type="InterPro" id="IPR000863">
    <property type="entry name" value="Sulfotransferase_dom"/>
</dbReference>
<dbReference type="Pfam" id="PF00685">
    <property type="entry name" value="Sulfotransfer_1"/>
    <property type="match status" value="1"/>
</dbReference>
<evidence type="ECO:0000259" key="8">
    <source>
        <dbReference type="Pfam" id="PF00685"/>
    </source>
</evidence>
<dbReference type="InterPro" id="IPR050321">
    <property type="entry name" value="Glycosyltr_2/OpgH_subfam"/>
</dbReference>
<evidence type="ECO:0000256" key="5">
    <source>
        <dbReference type="ARBA" id="ARBA00022989"/>
    </source>
</evidence>
<protein>
    <recommendedName>
        <fullName evidence="11">Sulfotransferase domain-containing protein</fullName>
    </recommendedName>
</protein>
<evidence type="ECO:0000259" key="9">
    <source>
        <dbReference type="Pfam" id="PF13632"/>
    </source>
</evidence>
<dbReference type="Gene3D" id="3.90.550.10">
    <property type="entry name" value="Spore Coat Polysaccharide Biosynthesis Protein SpsA, Chain A"/>
    <property type="match status" value="1"/>
</dbReference>
<dbReference type="Gene3D" id="3.40.50.300">
    <property type="entry name" value="P-loop containing nucleotide triphosphate hydrolases"/>
    <property type="match status" value="1"/>
</dbReference>
<evidence type="ECO:0000256" key="2">
    <source>
        <dbReference type="ARBA" id="ARBA00022676"/>
    </source>
</evidence>
<dbReference type="AlphaFoldDB" id="A0A7S2FUJ2"/>
<dbReference type="InterPro" id="IPR001173">
    <property type="entry name" value="Glyco_trans_2-like"/>
</dbReference>
<accession>A0A7S2FUJ2</accession>
<name>A0A7S2FUJ2_9STRA</name>
<keyword evidence="5 7" id="KW-1133">Transmembrane helix</keyword>
<dbReference type="EMBL" id="HBGS01023196">
    <property type="protein sequence ID" value="CAD9413829.1"/>
    <property type="molecule type" value="Transcribed_RNA"/>
</dbReference>
<keyword evidence="3" id="KW-0808">Transferase</keyword>
<evidence type="ECO:0000256" key="1">
    <source>
        <dbReference type="ARBA" id="ARBA00004141"/>
    </source>
</evidence>
<sequence>MTTMIRNTLRSYARGAAGDINEFTWEAGNDVREEAAEFGSYVIEFKHDCFPTIRHICRRKGEVSHFKGGNLNNAIFNVLNDSRNQFFAFLDCDMVPTNDFIQLTLPLFLQYKNQSWEADWVTGMCQAPQSFSNVSSNGSDDPLAQVQDFYWRRTMMHLDRWGIVHYYGTNVMFFRPALEDVIGWQYGVLSEDTPTGANVAALGWKTVYVDQDIATGLCKDNVEETLIQRKRWAMGNMMWWMLTSPFWKWFTTKEFQNPPFWDKQSDHYAATKAKAKAEGPRALVTETTLVPSSSSNSIKGPEVEDPETTSGIVVTDPGCAIRQERIRDWTVQMMLSWSYMHVKLSNQVAAFWFLAFFMTSMYMMVMAGESIYTPSDTIMLNVLFPALHFITTTTILYVIGPQSGMWRACQDRFAFAWVRAVAIYEACVMAMLPNAKSGPWNVKTGTILVVPPLFVYMVTLATWLYSFSLCAIDFDTCVSTVQSDSFFSANLPIQLVGLFLGAVIIVSMWPIVRCALSNILGYPMYKLRIFPAGSTWPYFLALSPLVLVGVLWAMWGDPGYAYTSISSLCSSEMCIDDRIAPSLMVIGCQKCGTTSLYTDMVSHFPQIDSGTHLLSGETDSTLKAKHFFDEDYDEGMTWYLSHYPNCSNVGETGDSVTVSADFTPDYLETKDTASRIHSSYSRQDRNQLRFVTILRDPVDRLYSYFHSSKKDGSLDLTGYDDVLSSSCLDSVLDCEDYLSITFNDWARYQLHRAGECEAKNPDEDLWPNCGTEGMFGGLYSLQVGRFLEYFDPSQICIVRFEAFTEDGPQLLGNLAKWLGLEFIRDGMTAASDLSSSDSDDDDEISETILDSLQQFYNPYTSQLYSLIADERVTFIDVIEKKDLF</sequence>
<keyword evidence="4 7" id="KW-0812">Transmembrane</keyword>
<proteinExistence type="predicted"/>
<feature type="domain" description="Sulfotransferase" evidence="8">
    <location>
        <begin position="582"/>
        <end position="837"/>
    </location>
</feature>
<keyword evidence="2" id="KW-0328">Glycosyltransferase</keyword>
<keyword evidence="6 7" id="KW-0472">Membrane</keyword>
<evidence type="ECO:0000256" key="7">
    <source>
        <dbReference type="SAM" id="Phobius"/>
    </source>
</evidence>
<dbReference type="PANTHER" id="PTHR43867:SF8">
    <property type="entry name" value="GLYCOSIDE HYDROLASE FAMILY 8"/>
    <property type="match status" value="1"/>
</dbReference>
<feature type="domain" description="Glycosyltransferase 2-like" evidence="9">
    <location>
        <begin position="88"/>
        <end position="365"/>
    </location>
</feature>
<feature type="transmembrane region" description="Helical" evidence="7">
    <location>
        <begin position="412"/>
        <end position="432"/>
    </location>
</feature>
<dbReference type="GO" id="GO:0008146">
    <property type="term" value="F:sulfotransferase activity"/>
    <property type="evidence" value="ECO:0007669"/>
    <property type="project" value="InterPro"/>
</dbReference>
<evidence type="ECO:0000256" key="6">
    <source>
        <dbReference type="ARBA" id="ARBA00023136"/>
    </source>
</evidence>
<evidence type="ECO:0000256" key="4">
    <source>
        <dbReference type="ARBA" id="ARBA00022692"/>
    </source>
</evidence>
<dbReference type="SUPFAM" id="SSF53448">
    <property type="entry name" value="Nucleotide-diphospho-sugar transferases"/>
    <property type="match status" value="1"/>
</dbReference>
<comment type="subcellular location">
    <subcellularLocation>
        <location evidence="1">Membrane</location>
        <topology evidence="1">Multi-pass membrane protein</topology>
    </subcellularLocation>
</comment>
<dbReference type="Pfam" id="PF13632">
    <property type="entry name" value="Glyco_trans_2_3"/>
    <property type="match status" value="1"/>
</dbReference>
<organism evidence="10">
    <name type="scientific">Octactis speculum</name>
    <dbReference type="NCBI Taxonomy" id="3111310"/>
    <lineage>
        <taxon>Eukaryota</taxon>
        <taxon>Sar</taxon>
        <taxon>Stramenopiles</taxon>
        <taxon>Ochrophyta</taxon>
        <taxon>Dictyochophyceae</taxon>
        <taxon>Dictyochales</taxon>
        <taxon>Dictyochaceae</taxon>
        <taxon>Octactis</taxon>
    </lineage>
</organism>
<dbReference type="GO" id="GO:0016757">
    <property type="term" value="F:glycosyltransferase activity"/>
    <property type="evidence" value="ECO:0007669"/>
    <property type="project" value="UniProtKB-KW"/>
</dbReference>
<feature type="transmembrane region" description="Helical" evidence="7">
    <location>
        <begin position="536"/>
        <end position="555"/>
    </location>
</feature>
<evidence type="ECO:0008006" key="11">
    <source>
        <dbReference type="Google" id="ProtNLM"/>
    </source>
</evidence>
<feature type="transmembrane region" description="Helical" evidence="7">
    <location>
        <begin position="493"/>
        <end position="516"/>
    </location>
</feature>
<dbReference type="GO" id="GO:0016020">
    <property type="term" value="C:membrane"/>
    <property type="evidence" value="ECO:0007669"/>
    <property type="project" value="UniProtKB-SubCell"/>
</dbReference>
<evidence type="ECO:0000256" key="3">
    <source>
        <dbReference type="ARBA" id="ARBA00022679"/>
    </source>
</evidence>
<feature type="transmembrane region" description="Helical" evidence="7">
    <location>
        <begin position="444"/>
        <end position="465"/>
    </location>
</feature>